<comment type="caution">
    <text evidence="3">The sequence shown here is derived from an EMBL/GenBank/DDBJ whole genome shotgun (WGS) entry which is preliminary data.</text>
</comment>
<evidence type="ECO:0000256" key="1">
    <source>
        <dbReference type="SAM" id="SignalP"/>
    </source>
</evidence>
<evidence type="ECO:0000313" key="3">
    <source>
        <dbReference type="EMBL" id="PWN05148.1"/>
    </source>
</evidence>
<feature type="signal peptide" evidence="1">
    <location>
        <begin position="1"/>
        <end position="24"/>
    </location>
</feature>
<name>A0A316TN01_9BACT</name>
<feature type="domain" description="Amidohydrolase 3" evidence="2">
    <location>
        <begin position="72"/>
        <end position="551"/>
    </location>
</feature>
<sequence>MKKTGFILLTVTLLFSACTQEDNAFVMHNINGYTLSGGDLVQFDAIAVKDGRVVETGAATALQEQFSDYEQINGAGQTMLPGLIDAHTHVMNLGFQELDVNVQGIDSLDETLEKIRQYAEDNPDLEWILGRGWNQVLWEENEFPTAEDLDRIVPDRPVFLRRVDGHAAWANSKAMELAGIDDDTPDLQGGVIRRDENGKATGIFIDTAMGYIGSEIPPRTAAEKRRAFELALEKMARHGLTSVHDARTNNETWEMYKEYADNGTLITRIYVMAAGTGDEFDVMAAKGPIKSYADDMLSMRSVKISADGALGSRGAALLEDYHDDPGNKGLLFFDQEDLNAMLLKGASAGFQMNIHAIGDAANRQVLDGFEYINNELDGQADLRHRVEHAQIVALDDIPRFVDLNLIASMQPTHATSDMNMAEDRVGPDRIRGAYAWQTFLDQGTVIAAGSDFPVEDVNPFYGLYSAVTRQDHEGMPPGGWYSEQRMSRIETIRAFTIDAAYSAHQEEVLGTLEPGKWADFILIDRDFFEVEASQIWQTEVNETWVAGKRVFQKQ</sequence>
<dbReference type="InterPro" id="IPR032466">
    <property type="entry name" value="Metal_Hydrolase"/>
</dbReference>
<dbReference type="Gene3D" id="3.10.310.70">
    <property type="match status" value="1"/>
</dbReference>
<keyword evidence="1" id="KW-0732">Signal</keyword>
<evidence type="ECO:0000313" key="4">
    <source>
        <dbReference type="Proteomes" id="UP000245533"/>
    </source>
</evidence>
<dbReference type="Proteomes" id="UP000245533">
    <property type="component" value="Unassembled WGS sequence"/>
</dbReference>
<organism evidence="3 4">
    <name type="scientific">Rhodohalobacter mucosus</name>
    <dbReference type="NCBI Taxonomy" id="2079485"/>
    <lineage>
        <taxon>Bacteria</taxon>
        <taxon>Pseudomonadati</taxon>
        <taxon>Balneolota</taxon>
        <taxon>Balneolia</taxon>
        <taxon>Balneolales</taxon>
        <taxon>Balneolaceae</taxon>
        <taxon>Rhodohalobacter</taxon>
    </lineage>
</organism>
<dbReference type="OrthoDB" id="9767366at2"/>
<dbReference type="CDD" id="cd01300">
    <property type="entry name" value="YtcJ_like"/>
    <property type="match status" value="1"/>
</dbReference>
<dbReference type="PANTHER" id="PTHR22642">
    <property type="entry name" value="IMIDAZOLONEPROPIONASE"/>
    <property type="match status" value="1"/>
</dbReference>
<dbReference type="SUPFAM" id="SSF51556">
    <property type="entry name" value="Metallo-dependent hydrolases"/>
    <property type="match status" value="1"/>
</dbReference>
<dbReference type="RefSeq" id="WP_109648056.1">
    <property type="nucleotide sequence ID" value="NZ_QGGB01000011.1"/>
</dbReference>
<feature type="chain" id="PRO_5016381554" evidence="1">
    <location>
        <begin position="25"/>
        <end position="554"/>
    </location>
</feature>
<accession>A0A316TN01</accession>
<dbReference type="GO" id="GO:0016810">
    <property type="term" value="F:hydrolase activity, acting on carbon-nitrogen (but not peptide) bonds"/>
    <property type="evidence" value="ECO:0007669"/>
    <property type="project" value="InterPro"/>
</dbReference>
<dbReference type="Pfam" id="PF07969">
    <property type="entry name" value="Amidohydro_3"/>
    <property type="match status" value="1"/>
</dbReference>
<reference evidence="3 4" key="1">
    <citation type="submission" date="2018-05" db="EMBL/GenBank/DDBJ databases">
        <title>Rhodohalobacter halophilus gen. nov., sp. nov., a moderately halophilic member of the family Balneolaceae.</title>
        <authorList>
            <person name="Liu Z.-W."/>
        </authorList>
    </citation>
    <scope>NUCLEOTIDE SEQUENCE [LARGE SCALE GENOMIC DNA]</scope>
    <source>
        <strain evidence="3 4">8A47</strain>
    </source>
</reference>
<dbReference type="InterPro" id="IPR013108">
    <property type="entry name" value="Amidohydro_3"/>
</dbReference>
<protein>
    <submittedName>
        <fullName evidence="3">Amidohydrolase</fullName>
    </submittedName>
</protein>
<dbReference type="InterPro" id="IPR033932">
    <property type="entry name" value="YtcJ-like"/>
</dbReference>
<dbReference type="InterPro" id="IPR011059">
    <property type="entry name" value="Metal-dep_hydrolase_composite"/>
</dbReference>
<dbReference type="SUPFAM" id="SSF51338">
    <property type="entry name" value="Composite domain of metallo-dependent hydrolases"/>
    <property type="match status" value="1"/>
</dbReference>
<dbReference type="EMBL" id="QGGB01000011">
    <property type="protein sequence ID" value="PWN05148.1"/>
    <property type="molecule type" value="Genomic_DNA"/>
</dbReference>
<dbReference type="Gene3D" id="3.20.20.140">
    <property type="entry name" value="Metal-dependent hydrolases"/>
    <property type="match status" value="1"/>
</dbReference>
<keyword evidence="3" id="KW-0378">Hydrolase</keyword>
<keyword evidence="4" id="KW-1185">Reference proteome</keyword>
<dbReference type="PANTHER" id="PTHR22642:SF2">
    <property type="entry name" value="PROTEIN LONG AFTER FAR-RED 3"/>
    <property type="match status" value="1"/>
</dbReference>
<evidence type="ECO:0000259" key="2">
    <source>
        <dbReference type="Pfam" id="PF07969"/>
    </source>
</evidence>
<dbReference type="PROSITE" id="PS51257">
    <property type="entry name" value="PROKAR_LIPOPROTEIN"/>
    <property type="match status" value="1"/>
</dbReference>
<gene>
    <name evidence="3" type="ORF">DDZ15_15585</name>
</gene>
<proteinExistence type="predicted"/>
<dbReference type="Gene3D" id="2.30.40.10">
    <property type="entry name" value="Urease, subunit C, domain 1"/>
    <property type="match status" value="1"/>
</dbReference>
<dbReference type="AlphaFoldDB" id="A0A316TN01"/>